<dbReference type="Gene3D" id="3.40.50.1110">
    <property type="entry name" value="SGNH hydrolase"/>
    <property type="match status" value="1"/>
</dbReference>
<feature type="domain" description="SGNH hydrolase-type esterase" evidence="1">
    <location>
        <begin position="52"/>
        <end position="224"/>
    </location>
</feature>
<protein>
    <submittedName>
        <fullName evidence="2">Lipase</fullName>
    </submittedName>
</protein>
<evidence type="ECO:0000313" key="2">
    <source>
        <dbReference type="EMBL" id="RUO27445.1"/>
    </source>
</evidence>
<dbReference type="InterPro" id="IPR036514">
    <property type="entry name" value="SGNH_hydro_sf"/>
</dbReference>
<name>A0A432WAN7_9GAMM</name>
<dbReference type="CDD" id="cd01836">
    <property type="entry name" value="FeeA_FeeB_like"/>
    <property type="match status" value="1"/>
</dbReference>
<dbReference type="Pfam" id="PF13472">
    <property type="entry name" value="Lipase_GDSL_2"/>
    <property type="match status" value="1"/>
</dbReference>
<dbReference type="GO" id="GO:0004622">
    <property type="term" value="F:phosphatidylcholine lysophospholipase activity"/>
    <property type="evidence" value="ECO:0007669"/>
    <property type="project" value="TreeGrafter"/>
</dbReference>
<sequence length="240" mass="26419">MLTSIAKLLLAPVLLKQGRTVRKTTPRLPEPDGDREGHITGISDLPILRVLILGDSAGAGVGVPTQEQALSGQLIQQLQRAFPGRELTWCLWAKNGDTTAMALTKLHLREAQEFDVVVTSLGVNDVTGNVAPYRFRRQQQALIDLLRERFGARHIILTAVPPMHLFPALPQPLRWFLGRQASRLTKELDTIAAVNDGCEVLDVSFPVEPGVMAEDGFHPGEKGYPLWAEAVTRKIIEAKL</sequence>
<dbReference type="RefSeq" id="WP_126777810.1">
    <property type="nucleotide sequence ID" value="NZ_PIPM01000023.1"/>
</dbReference>
<comment type="caution">
    <text evidence="2">The sequence shown here is derived from an EMBL/GenBank/DDBJ whole genome shotgun (WGS) entry which is preliminary data.</text>
</comment>
<dbReference type="InterPro" id="IPR051532">
    <property type="entry name" value="Ester_Hydrolysis_Enzymes"/>
</dbReference>
<accession>A0A432WAN7</accession>
<evidence type="ECO:0000313" key="3">
    <source>
        <dbReference type="Proteomes" id="UP000288405"/>
    </source>
</evidence>
<reference evidence="2 3" key="1">
    <citation type="journal article" date="2011" name="Front. Microbiol.">
        <title>Genomic signatures of strain selection and enhancement in Bacillus atrophaeus var. globigii, a historical biowarfare simulant.</title>
        <authorList>
            <person name="Gibbons H.S."/>
            <person name="Broomall S.M."/>
            <person name="McNew L.A."/>
            <person name="Daligault H."/>
            <person name="Chapman C."/>
            <person name="Bruce D."/>
            <person name="Karavis M."/>
            <person name="Krepps M."/>
            <person name="McGregor P.A."/>
            <person name="Hong C."/>
            <person name="Park K.H."/>
            <person name="Akmal A."/>
            <person name="Feldman A."/>
            <person name="Lin J.S."/>
            <person name="Chang W.E."/>
            <person name="Higgs B.W."/>
            <person name="Demirev P."/>
            <person name="Lindquist J."/>
            <person name="Liem A."/>
            <person name="Fochler E."/>
            <person name="Read T.D."/>
            <person name="Tapia R."/>
            <person name="Johnson S."/>
            <person name="Bishop-Lilly K.A."/>
            <person name="Detter C."/>
            <person name="Han C."/>
            <person name="Sozhamannan S."/>
            <person name="Rosenzweig C.N."/>
            <person name="Skowronski E.W."/>
        </authorList>
    </citation>
    <scope>NUCLEOTIDE SEQUENCE [LARGE SCALE GENOMIC DNA]</scope>
    <source>
        <strain evidence="2 3">GYP-17</strain>
    </source>
</reference>
<organism evidence="2 3">
    <name type="scientific">Aliidiomarina sanyensis</name>
    <dbReference type="NCBI Taxonomy" id="1249555"/>
    <lineage>
        <taxon>Bacteria</taxon>
        <taxon>Pseudomonadati</taxon>
        <taxon>Pseudomonadota</taxon>
        <taxon>Gammaproteobacteria</taxon>
        <taxon>Alteromonadales</taxon>
        <taxon>Idiomarinaceae</taxon>
        <taxon>Aliidiomarina</taxon>
    </lineage>
</organism>
<dbReference type="PANTHER" id="PTHR30383:SF5">
    <property type="entry name" value="SGNH HYDROLASE-TYPE ESTERASE DOMAIN-CONTAINING PROTEIN"/>
    <property type="match status" value="1"/>
</dbReference>
<evidence type="ECO:0000259" key="1">
    <source>
        <dbReference type="Pfam" id="PF13472"/>
    </source>
</evidence>
<dbReference type="PANTHER" id="PTHR30383">
    <property type="entry name" value="THIOESTERASE 1/PROTEASE 1/LYSOPHOSPHOLIPASE L1"/>
    <property type="match status" value="1"/>
</dbReference>
<dbReference type="InterPro" id="IPR013830">
    <property type="entry name" value="SGNH_hydro"/>
</dbReference>
<proteinExistence type="predicted"/>
<dbReference type="OrthoDB" id="9804395at2"/>
<dbReference type="SUPFAM" id="SSF52266">
    <property type="entry name" value="SGNH hydrolase"/>
    <property type="match status" value="1"/>
</dbReference>
<gene>
    <name evidence="2" type="ORF">CWE11_11715</name>
</gene>
<dbReference type="AlphaFoldDB" id="A0A432WAN7"/>
<dbReference type="Proteomes" id="UP000288405">
    <property type="component" value="Unassembled WGS sequence"/>
</dbReference>
<dbReference type="EMBL" id="PIPM01000023">
    <property type="protein sequence ID" value="RUO27445.1"/>
    <property type="molecule type" value="Genomic_DNA"/>
</dbReference>
<keyword evidence="3" id="KW-1185">Reference proteome</keyword>